<evidence type="ECO:0000313" key="2">
    <source>
        <dbReference type="EMBL" id="TNC11124.1"/>
    </source>
</evidence>
<dbReference type="EMBL" id="VDDA01000010">
    <property type="protein sequence ID" value="TNC11124.1"/>
    <property type="molecule type" value="Genomic_DNA"/>
</dbReference>
<keyword evidence="3" id="KW-1185">Reference proteome</keyword>
<organism evidence="2 3">
    <name type="scientific">Methylobacterium terricola</name>
    <dbReference type="NCBI Taxonomy" id="2583531"/>
    <lineage>
        <taxon>Bacteria</taxon>
        <taxon>Pseudomonadati</taxon>
        <taxon>Pseudomonadota</taxon>
        <taxon>Alphaproteobacteria</taxon>
        <taxon>Hyphomicrobiales</taxon>
        <taxon>Methylobacteriaceae</taxon>
        <taxon>Methylobacterium</taxon>
    </lineage>
</organism>
<feature type="compositionally biased region" description="Low complexity" evidence="1">
    <location>
        <begin position="40"/>
        <end position="53"/>
    </location>
</feature>
<proteinExistence type="predicted"/>
<evidence type="ECO:0008006" key="4">
    <source>
        <dbReference type="Google" id="ProtNLM"/>
    </source>
</evidence>
<gene>
    <name evidence="2" type="ORF">FF100_21245</name>
</gene>
<name>A0A5C4LER2_9HYPH</name>
<dbReference type="Proteomes" id="UP000305267">
    <property type="component" value="Unassembled WGS sequence"/>
</dbReference>
<protein>
    <recommendedName>
        <fullName evidence="4">CopL family metal-binding regulatory protein</fullName>
    </recommendedName>
</protein>
<dbReference type="AlphaFoldDB" id="A0A5C4LER2"/>
<reference evidence="2 3" key="1">
    <citation type="submission" date="2019-06" db="EMBL/GenBank/DDBJ databases">
        <title>Genome of Methylobacterium sp. 17Sr1-39.</title>
        <authorList>
            <person name="Seo T."/>
        </authorList>
    </citation>
    <scope>NUCLEOTIDE SEQUENCE [LARGE SCALE GENOMIC DNA]</scope>
    <source>
        <strain evidence="2 3">17Sr1-39</strain>
    </source>
</reference>
<sequence>MSLDRPIARLLAAMILAIIAYAVPSAVQAHEGHAHHAHHGAAGPAPQATAPSASVTPKVALAPVAAEAARLMPTHDHRCRSGCGTRCCATMACCATCILPGSSLVSPSLFRAVTLIPRDLPRLAGIGPEALPEPPRTRA</sequence>
<dbReference type="RefSeq" id="WP_139037732.1">
    <property type="nucleotide sequence ID" value="NZ_VDDA01000010.1"/>
</dbReference>
<comment type="caution">
    <text evidence="2">The sequence shown here is derived from an EMBL/GenBank/DDBJ whole genome shotgun (WGS) entry which is preliminary data.</text>
</comment>
<feature type="region of interest" description="Disordered" evidence="1">
    <location>
        <begin position="32"/>
        <end position="53"/>
    </location>
</feature>
<evidence type="ECO:0000256" key="1">
    <source>
        <dbReference type="SAM" id="MobiDB-lite"/>
    </source>
</evidence>
<dbReference type="OrthoDB" id="8006144at2"/>
<evidence type="ECO:0000313" key="3">
    <source>
        <dbReference type="Proteomes" id="UP000305267"/>
    </source>
</evidence>
<accession>A0A5C4LER2</accession>